<dbReference type="InterPro" id="IPR003594">
    <property type="entry name" value="HATPase_dom"/>
</dbReference>
<dbReference type="Pfam" id="PF07730">
    <property type="entry name" value="HisKA_3"/>
    <property type="match status" value="1"/>
</dbReference>
<dbReference type="CDD" id="cd16917">
    <property type="entry name" value="HATPase_UhpB-NarQ-NarX-like"/>
    <property type="match status" value="1"/>
</dbReference>
<dbReference type="SUPFAM" id="SSF55874">
    <property type="entry name" value="ATPase domain of HSP90 chaperone/DNA topoisomerase II/histidine kinase"/>
    <property type="match status" value="1"/>
</dbReference>
<feature type="domain" description="Two component regulator three Y" evidence="11">
    <location>
        <begin position="700"/>
        <end position="750"/>
    </location>
</feature>
<dbReference type="InterPro" id="IPR011110">
    <property type="entry name" value="Reg_prop"/>
</dbReference>
<evidence type="ECO:0000256" key="5">
    <source>
        <dbReference type="ARBA" id="ARBA00022741"/>
    </source>
</evidence>
<keyword evidence="5" id="KW-0547">Nucleotide-binding</keyword>
<evidence type="ECO:0000259" key="11">
    <source>
        <dbReference type="Pfam" id="PF07495"/>
    </source>
</evidence>
<evidence type="ECO:0000256" key="6">
    <source>
        <dbReference type="ARBA" id="ARBA00022777"/>
    </source>
</evidence>
<evidence type="ECO:0000256" key="8">
    <source>
        <dbReference type="ARBA" id="ARBA00023012"/>
    </source>
</evidence>
<evidence type="ECO:0000256" key="9">
    <source>
        <dbReference type="SAM" id="Phobius"/>
    </source>
</evidence>
<keyword evidence="7" id="KW-0067">ATP-binding</keyword>
<dbReference type="SUPFAM" id="SSF63829">
    <property type="entry name" value="Calcium-dependent phosphotriesterase"/>
    <property type="match status" value="2"/>
</dbReference>
<dbReference type="AlphaFoldDB" id="A0A1V9FH41"/>
<dbReference type="Gene3D" id="2.130.10.10">
    <property type="entry name" value="YVTN repeat-like/Quinoprotein amine dehydrogenase"/>
    <property type="match status" value="3"/>
</dbReference>
<name>A0A1V9FH41_9BACT</name>
<keyword evidence="4" id="KW-0808">Transferase</keyword>
<dbReference type="PANTHER" id="PTHR24421:SF10">
    <property type="entry name" value="NITRATE_NITRITE SENSOR PROTEIN NARQ"/>
    <property type="match status" value="1"/>
</dbReference>
<comment type="catalytic activity">
    <reaction evidence="1">
        <text>ATP + protein L-histidine = ADP + protein N-phospho-L-histidine.</text>
        <dbReference type="EC" id="2.7.13.3"/>
    </reaction>
</comment>
<dbReference type="Gene3D" id="3.30.565.10">
    <property type="entry name" value="Histidine kinase-like ATPase, C-terminal domain"/>
    <property type="match status" value="1"/>
</dbReference>
<dbReference type="Gene3D" id="2.60.40.10">
    <property type="entry name" value="Immunoglobulins"/>
    <property type="match status" value="1"/>
</dbReference>
<accession>A0A1V9FH41</accession>
<evidence type="ECO:0000256" key="4">
    <source>
        <dbReference type="ARBA" id="ARBA00022679"/>
    </source>
</evidence>
<dbReference type="STRING" id="1703345.A3860_08610"/>
<dbReference type="InterPro" id="IPR050482">
    <property type="entry name" value="Sensor_HK_TwoCompSys"/>
</dbReference>
<evidence type="ECO:0000313" key="13">
    <source>
        <dbReference type="EMBL" id="OQP57683.1"/>
    </source>
</evidence>
<dbReference type="GO" id="GO:0005524">
    <property type="term" value="F:ATP binding"/>
    <property type="evidence" value="ECO:0007669"/>
    <property type="project" value="UniProtKB-KW"/>
</dbReference>
<dbReference type="Pfam" id="PF02518">
    <property type="entry name" value="HATPase_c"/>
    <property type="match status" value="1"/>
</dbReference>
<evidence type="ECO:0000256" key="7">
    <source>
        <dbReference type="ARBA" id="ARBA00022840"/>
    </source>
</evidence>
<keyword evidence="9" id="KW-0472">Membrane</keyword>
<feature type="domain" description="Histidine kinase/HSP90-like ATPase" evidence="10">
    <location>
        <begin position="927"/>
        <end position="1010"/>
    </location>
</feature>
<keyword evidence="8" id="KW-0902">Two-component regulatory system</keyword>
<keyword evidence="3" id="KW-0597">Phosphoprotein</keyword>
<dbReference type="SUPFAM" id="SSF101898">
    <property type="entry name" value="NHL repeat"/>
    <property type="match status" value="1"/>
</dbReference>
<sequence length="1014" mass="115728">MLLLRKKGLLFLFIIFGYGLCAQSKVDSLVFYQLNEQNGLSDNLVNCFFQDSKGFMWIGTEDGLNRYDGSAFNVYKSKNKTATELADNDILSITEDRQHHLWIGTKNGLSQYDAATNSFHTWRTEDGNINNILKDILIDSTGTIWLATLNGLLKFNSKTNQFTSYLNNTIPAGYVYGRSNHINKILIDTKNRFWLCTYNGVWRFYPASAQFEQYIGKKDIPSGETFTNTIFEDAYGKLWLGLAADGVQLFDPETKTLKDELNGKVKGSNLNSITAIRDIQGHYLLNAGIFQFNPVARTSQPLVPQTPAVAEFTIRKAYTSKDNLLWWGTDKGLRIVDLNKRFFHNLILSSTPVTHQSISLLQKGNALYIGASGNDFLKLYDSTFRLQKEVLGNKKMPALLNIVREDDSNIWLCTEKGLVLLNEENSCTKTFRITNEPSPPTINFISNLFIDSRGNHWVFPWRSGIWQIDKNTGRFKKIFTGFLRENNETKKLLVAWAVEDATGNIWMADLDEGVIHYNPASGTFSKPTEKAFGKRYTLTSLLLNGDWVWGVITGKVFRIHIRTQQIEQWNIPDEFNTDVHGFCQDMIGNLWITTRKGLLSFNKQTHLFNRYTTNDGLMENTMTEALWPLQNGKIIYTAPTYLTIFDPAELLQFNTASPVLLTAVYSQNMSCYVQQKSNGGKFVDLDYTHNNFTFHWAVQNYNNPLLNQYYYKMERVDADWKYAGNKGIIQYAGLSPGKYIFRVRGAGSNGVINKQGDYVVVIIHSPFWKTAWFVIIIGCGVLTLLVMVIRYISQRNLRERILKLEKEQAIEKERNRISRDMHDSLGSGLTKIAILSEVVKKQLQEPEKAKQQLETIAESSRELVDNLQDIIWVLNPQNDTLESLAAYIREYALQFFEPFEITTRFYYPEKFPDIKLSDEIRRNTFLTVKEAFNNIGKHAWCNKVVIGIEPKSGAVIVTIQDDGKGFDASEVRQFGNGLLNMQHRLKQVGGECRICAEKGKGTHISIEIPSNTFV</sequence>
<dbReference type="Pfam" id="PF07494">
    <property type="entry name" value="Reg_prop"/>
    <property type="match status" value="2"/>
</dbReference>
<proteinExistence type="predicted"/>
<evidence type="ECO:0000259" key="10">
    <source>
        <dbReference type="Pfam" id="PF02518"/>
    </source>
</evidence>
<evidence type="ECO:0000313" key="14">
    <source>
        <dbReference type="Proteomes" id="UP000192796"/>
    </source>
</evidence>
<dbReference type="Gene3D" id="1.20.5.1930">
    <property type="match status" value="1"/>
</dbReference>
<evidence type="ECO:0000256" key="3">
    <source>
        <dbReference type="ARBA" id="ARBA00022553"/>
    </source>
</evidence>
<dbReference type="InterPro" id="IPR015943">
    <property type="entry name" value="WD40/YVTN_repeat-like_dom_sf"/>
</dbReference>
<gene>
    <name evidence="13" type="ORF">A3860_08610</name>
</gene>
<protein>
    <recommendedName>
        <fullName evidence="2">histidine kinase</fullName>
        <ecNumber evidence="2">2.7.13.3</ecNumber>
    </recommendedName>
</protein>
<dbReference type="GO" id="GO:0000155">
    <property type="term" value="F:phosphorelay sensor kinase activity"/>
    <property type="evidence" value="ECO:0007669"/>
    <property type="project" value="InterPro"/>
</dbReference>
<dbReference type="GO" id="GO:0046983">
    <property type="term" value="F:protein dimerization activity"/>
    <property type="evidence" value="ECO:0007669"/>
    <property type="project" value="InterPro"/>
</dbReference>
<reference evidence="13 14" key="1">
    <citation type="submission" date="2016-03" db="EMBL/GenBank/DDBJ databases">
        <title>Niastella vici sp. nov., isolated from farmland soil.</title>
        <authorList>
            <person name="Chen L."/>
            <person name="Wang D."/>
            <person name="Yang S."/>
            <person name="Wang G."/>
        </authorList>
    </citation>
    <scope>NUCLEOTIDE SEQUENCE [LARGE SCALE GENOMIC DNA]</scope>
    <source>
        <strain evidence="13 14">DJ57</strain>
    </source>
</reference>
<feature type="transmembrane region" description="Helical" evidence="9">
    <location>
        <begin position="771"/>
        <end position="793"/>
    </location>
</feature>
<dbReference type="InterPro" id="IPR036890">
    <property type="entry name" value="HATPase_C_sf"/>
</dbReference>
<dbReference type="InterPro" id="IPR011123">
    <property type="entry name" value="Y_Y_Y"/>
</dbReference>
<keyword evidence="6" id="KW-0418">Kinase</keyword>
<organism evidence="13 14">
    <name type="scientific">Niastella vici</name>
    <dbReference type="NCBI Taxonomy" id="1703345"/>
    <lineage>
        <taxon>Bacteria</taxon>
        <taxon>Pseudomonadati</taxon>
        <taxon>Bacteroidota</taxon>
        <taxon>Chitinophagia</taxon>
        <taxon>Chitinophagales</taxon>
        <taxon>Chitinophagaceae</taxon>
        <taxon>Niastella</taxon>
    </lineage>
</organism>
<dbReference type="Proteomes" id="UP000192796">
    <property type="component" value="Unassembled WGS sequence"/>
</dbReference>
<keyword evidence="14" id="KW-1185">Reference proteome</keyword>
<feature type="domain" description="Signal transduction histidine kinase subgroup 3 dimerisation and phosphoacceptor" evidence="12">
    <location>
        <begin position="813"/>
        <end position="877"/>
    </location>
</feature>
<keyword evidence="9" id="KW-0812">Transmembrane</keyword>
<dbReference type="EMBL" id="LVYD01000113">
    <property type="protein sequence ID" value="OQP57683.1"/>
    <property type="molecule type" value="Genomic_DNA"/>
</dbReference>
<comment type="caution">
    <text evidence="13">The sequence shown here is derived from an EMBL/GenBank/DDBJ whole genome shotgun (WGS) entry which is preliminary data.</text>
</comment>
<dbReference type="InterPro" id="IPR013783">
    <property type="entry name" value="Ig-like_fold"/>
</dbReference>
<dbReference type="EC" id="2.7.13.3" evidence="2"/>
<dbReference type="PANTHER" id="PTHR24421">
    <property type="entry name" value="NITRATE/NITRITE SENSOR PROTEIN NARX-RELATED"/>
    <property type="match status" value="1"/>
</dbReference>
<keyword evidence="9" id="KW-1133">Transmembrane helix</keyword>
<evidence type="ECO:0000256" key="2">
    <source>
        <dbReference type="ARBA" id="ARBA00012438"/>
    </source>
</evidence>
<dbReference type="Pfam" id="PF07495">
    <property type="entry name" value="Y_Y_Y"/>
    <property type="match status" value="1"/>
</dbReference>
<evidence type="ECO:0000259" key="12">
    <source>
        <dbReference type="Pfam" id="PF07730"/>
    </source>
</evidence>
<dbReference type="GO" id="GO:0016020">
    <property type="term" value="C:membrane"/>
    <property type="evidence" value="ECO:0007669"/>
    <property type="project" value="InterPro"/>
</dbReference>
<evidence type="ECO:0000256" key="1">
    <source>
        <dbReference type="ARBA" id="ARBA00000085"/>
    </source>
</evidence>
<dbReference type="InterPro" id="IPR011712">
    <property type="entry name" value="Sig_transdc_His_kin_sub3_dim/P"/>
</dbReference>